<evidence type="ECO:0000313" key="2">
    <source>
        <dbReference type="Proteomes" id="UP000015106"/>
    </source>
</evidence>
<dbReference type="EnsemblPlants" id="TuG1812G0500002647.01.T01">
    <property type="protein sequence ID" value="TuG1812G0500002647.01.T01"/>
    <property type="gene ID" value="TuG1812G0500002647.01"/>
</dbReference>
<reference evidence="1" key="2">
    <citation type="submission" date="2018-03" db="EMBL/GenBank/DDBJ databases">
        <title>The Triticum urartu genome reveals the dynamic nature of wheat genome evolution.</title>
        <authorList>
            <person name="Ling H."/>
            <person name="Ma B."/>
            <person name="Shi X."/>
            <person name="Liu H."/>
            <person name="Dong L."/>
            <person name="Sun H."/>
            <person name="Cao Y."/>
            <person name="Gao Q."/>
            <person name="Zheng S."/>
            <person name="Li Y."/>
            <person name="Yu Y."/>
            <person name="Du H."/>
            <person name="Qi M."/>
            <person name="Li Y."/>
            <person name="Yu H."/>
            <person name="Cui Y."/>
            <person name="Wang N."/>
            <person name="Chen C."/>
            <person name="Wu H."/>
            <person name="Zhao Y."/>
            <person name="Zhang J."/>
            <person name="Li Y."/>
            <person name="Zhou W."/>
            <person name="Zhang B."/>
            <person name="Hu W."/>
            <person name="Eijk M."/>
            <person name="Tang J."/>
            <person name="Witsenboer H."/>
            <person name="Zhao S."/>
            <person name="Li Z."/>
            <person name="Zhang A."/>
            <person name="Wang D."/>
            <person name="Liang C."/>
        </authorList>
    </citation>
    <scope>NUCLEOTIDE SEQUENCE [LARGE SCALE GENOMIC DNA]</scope>
    <source>
        <strain evidence="1">cv. G1812</strain>
    </source>
</reference>
<dbReference type="AlphaFoldDB" id="A0A8R7UIB5"/>
<proteinExistence type="predicted"/>
<dbReference type="PANTHER" id="PTHR47165">
    <property type="entry name" value="OS03G0429900 PROTEIN"/>
    <property type="match status" value="1"/>
</dbReference>
<evidence type="ECO:0000313" key="1">
    <source>
        <dbReference type="EnsemblPlants" id="TuG1812G0500002647.01.T01"/>
    </source>
</evidence>
<dbReference type="CDD" id="cd04481">
    <property type="entry name" value="RPA1_DBD_B_like"/>
    <property type="match status" value="1"/>
</dbReference>
<dbReference type="PANTHER" id="PTHR47165:SF4">
    <property type="entry name" value="OS03G0429900 PROTEIN"/>
    <property type="match status" value="1"/>
</dbReference>
<dbReference type="InterPro" id="IPR012340">
    <property type="entry name" value="NA-bd_OB-fold"/>
</dbReference>
<dbReference type="Gramene" id="TuG1812G0500002647.01.T01">
    <property type="protein sequence ID" value="TuG1812G0500002647.01.T01"/>
    <property type="gene ID" value="TuG1812G0500002647.01"/>
</dbReference>
<organism evidence="1 2">
    <name type="scientific">Triticum urartu</name>
    <name type="common">Red wild einkorn</name>
    <name type="synonym">Crithodium urartu</name>
    <dbReference type="NCBI Taxonomy" id="4572"/>
    <lineage>
        <taxon>Eukaryota</taxon>
        <taxon>Viridiplantae</taxon>
        <taxon>Streptophyta</taxon>
        <taxon>Embryophyta</taxon>
        <taxon>Tracheophyta</taxon>
        <taxon>Spermatophyta</taxon>
        <taxon>Magnoliopsida</taxon>
        <taxon>Liliopsida</taxon>
        <taxon>Poales</taxon>
        <taxon>Poaceae</taxon>
        <taxon>BOP clade</taxon>
        <taxon>Pooideae</taxon>
        <taxon>Triticodae</taxon>
        <taxon>Triticeae</taxon>
        <taxon>Triticinae</taxon>
        <taxon>Triticum</taxon>
    </lineage>
</organism>
<dbReference type="SUPFAM" id="SSF50249">
    <property type="entry name" value="Nucleic acid-binding proteins"/>
    <property type="match status" value="1"/>
</dbReference>
<reference evidence="1" key="3">
    <citation type="submission" date="2022-06" db="UniProtKB">
        <authorList>
            <consortium name="EnsemblPlants"/>
        </authorList>
    </citation>
    <scope>IDENTIFICATION</scope>
</reference>
<reference evidence="2" key="1">
    <citation type="journal article" date="2013" name="Nature">
        <title>Draft genome of the wheat A-genome progenitor Triticum urartu.</title>
        <authorList>
            <person name="Ling H.Q."/>
            <person name="Zhao S."/>
            <person name="Liu D."/>
            <person name="Wang J."/>
            <person name="Sun H."/>
            <person name="Zhang C."/>
            <person name="Fan H."/>
            <person name="Li D."/>
            <person name="Dong L."/>
            <person name="Tao Y."/>
            <person name="Gao C."/>
            <person name="Wu H."/>
            <person name="Li Y."/>
            <person name="Cui Y."/>
            <person name="Guo X."/>
            <person name="Zheng S."/>
            <person name="Wang B."/>
            <person name="Yu K."/>
            <person name="Liang Q."/>
            <person name="Yang W."/>
            <person name="Lou X."/>
            <person name="Chen J."/>
            <person name="Feng M."/>
            <person name="Jian J."/>
            <person name="Zhang X."/>
            <person name="Luo G."/>
            <person name="Jiang Y."/>
            <person name="Liu J."/>
            <person name="Wang Z."/>
            <person name="Sha Y."/>
            <person name="Zhang B."/>
            <person name="Wu H."/>
            <person name="Tang D."/>
            <person name="Shen Q."/>
            <person name="Xue P."/>
            <person name="Zou S."/>
            <person name="Wang X."/>
            <person name="Liu X."/>
            <person name="Wang F."/>
            <person name="Yang Y."/>
            <person name="An X."/>
            <person name="Dong Z."/>
            <person name="Zhang K."/>
            <person name="Zhang X."/>
            <person name="Luo M.C."/>
            <person name="Dvorak J."/>
            <person name="Tong Y."/>
            <person name="Wang J."/>
            <person name="Yang H."/>
            <person name="Li Z."/>
            <person name="Wang D."/>
            <person name="Zhang A."/>
            <person name="Wang J."/>
        </authorList>
    </citation>
    <scope>NUCLEOTIDE SEQUENCE</scope>
    <source>
        <strain evidence="2">cv. G1812</strain>
    </source>
</reference>
<keyword evidence="2" id="KW-1185">Reference proteome</keyword>
<dbReference type="Gene3D" id="2.40.50.140">
    <property type="entry name" value="Nucleic acid-binding proteins"/>
    <property type="match status" value="1"/>
</dbReference>
<accession>A0A8R7UIB5</accession>
<sequence length="125" mass="14401">MPTNTTDTPKQVIAFRDDRNTEMKIILWGQRAVEFEAQLVYDNGQNLPVIGVFVGLLMRSYNNDETLSRGSACRWYLNEDIPEIDDSFERLGDDFQKIQWISNGAEKFAAKRNRGDLPQKTVDEL</sequence>
<dbReference type="Proteomes" id="UP000015106">
    <property type="component" value="Chromosome 5"/>
</dbReference>
<name>A0A8R7UIB5_TRIUA</name>
<protein>
    <submittedName>
        <fullName evidence="1">Uncharacterized protein</fullName>
    </submittedName>
</protein>